<dbReference type="SUPFAM" id="SSF48334">
    <property type="entry name" value="DNA repair protein MutS, domain III"/>
    <property type="match status" value="1"/>
</dbReference>
<dbReference type="InterPro" id="IPR005748">
    <property type="entry name" value="DNA_mismatch_repair_MutS"/>
</dbReference>
<evidence type="ECO:0000256" key="7">
    <source>
        <dbReference type="ARBA" id="ARBA00023204"/>
    </source>
</evidence>
<reference evidence="12" key="2">
    <citation type="submission" date="2021-04" db="EMBL/GenBank/DDBJ databases">
        <authorList>
            <person name="Gilroy R."/>
        </authorList>
    </citation>
    <scope>NUCLEOTIDE SEQUENCE</scope>
    <source>
        <strain evidence="12">ChiBcec8-13705</strain>
    </source>
</reference>
<keyword evidence="6 9" id="KW-0238">DNA-binding</keyword>
<evidence type="ECO:0000256" key="3">
    <source>
        <dbReference type="ARBA" id="ARBA00022741"/>
    </source>
</evidence>
<dbReference type="Gene3D" id="3.40.50.300">
    <property type="entry name" value="P-loop containing nucleotide triphosphate hydrolases"/>
    <property type="match status" value="1"/>
</dbReference>
<proteinExistence type="inferred from homology"/>
<evidence type="ECO:0000256" key="6">
    <source>
        <dbReference type="ARBA" id="ARBA00023125"/>
    </source>
</evidence>
<dbReference type="GO" id="GO:0140664">
    <property type="term" value="F:ATP-dependent DNA damage sensor activity"/>
    <property type="evidence" value="ECO:0007669"/>
    <property type="project" value="InterPro"/>
</dbReference>
<dbReference type="HAMAP" id="MF_00096">
    <property type="entry name" value="MutS"/>
    <property type="match status" value="1"/>
</dbReference>
<evidence type="ECO:0000313" key="12">
    <source>
        <dbReference type="EMBL" id="HJB41173.1"/>
    </source>
</evidence>
<dbReference type="Gene3D" id="3.30.420.110">
    <property type="entry name" value="MutS, connector domain"/>
    <property type="match status" value="1"/>
</dbReference>
<dbReference type="InterPro" id="IPR017261">
    <property type="entry name" value="DNA_mismatch_repair_MutS/MSH"/>
</dbReference>
<dbReference type="InterPro" id="IPR045076">
    <property type="entry name" value="MutS"/>
</dbReference>
<dbReference type="PANTHER" id="PTHR11361:SF34">
    <property type="entry name" value="DNA MISMATCH REPAIR PROTEIN MSH1, MITOCHONDRIAL"/>
    <property type="match status" value="1"/>
</dbReference>
<evidence type="ECO:0000256" key="9">
    <source>
        <dbReference type="HAMAP-Rule" id="MF_00096"/>
    </source>
</evidence>
<dbReference type="Pfam" id="PF00488">
    <property type="entry name" value="MutS_V"/>
    <property type="match status" value="1"/>
</dbReference>
<keyword evidence="7 9" id="KW-0234">DNA repair</keyword>
<dbReference type="Gene3D" id="6.10.140.430">
    <property type="match status" value="1"/>
</dbReference>
<dbReference type="GO" id="GO:0006298">
    <property type="term" value="P:mismatch repair"/>
    <property type="evidence" value="ECO:0007669"/>
    <property type="project" value="UniProtKB-UniRule"/>
</dbReference>
<dbReference type="PANTHER" id="PTHR11361">
    <property type="entry name" value="DNA MISMATCH REPAIR PROTEIN MUTS FAMILY MEMBER"/>
    <property type="match status" value="1"/>
</dbReference>
<dbReference type="Pfam" id="PF05192">
    <property type="entry name" value="MutS_III"/>
    <property type="match status" value="1"/>
</dbReference>
<organism evidence="12 13">
    <name type="scientific">Candidatus Gemmiger avicola</name>
    <dbReference type="NCBI Taxonomy" id="2838605"/>
    <lineage>
        <taxon>Bacteria</taxon>
        <taxon>Bacillati</taxon>
        <taxon>Bacillota</taxon>
        <taxon>Clostridia</taxon>
        <taxon>Eubacteriales</taxon>
        <taxon>Gemmiger</taxon>
    </lineage>
</organism>
<evidence type="ECO:0000313" key="13">
    <source>
        <dbReference type="Proteomes" id="UP000886803"/>
    </source>
</evidence>
<dbReference type="SUPFAM" id="SSF52540">
    <property type="entry name" value="P-loop containing nucleoside triphosphate hydrolases"/>
    <property type="match status" value="1"/>
</dbReference>
<dbReference type="PROSITE" id="PS00486">
    <property type="entry name" value="DNA_MISMATCH_REPAIR_2"/>
    <property type="match status" value="1"/>
</dbReference>
<dbReference type="InterPro" id="IPR000432">
    <property type="entry name" value="DNA_mismatch_repair_MutS_C"/>
</dbReference>
<dbReference type="SMART" id="SM00533">
    <property type="entry name" value="MUTSd"/>
    <property type="match status" value="1"/>
</dbReference>
<dbReference type="Pfam" id="PF05188">
    <property type="entry name" value="MutS_II"/>
    <property type="match status" value="1"/>
</dbReference>
<keyword evidence="4 9" id="KW-0227">DNA damage</keyword>
<name>A0A9D2M592_9FIRM</name>
<reference evidence="12" key="1">
    <citation type="journal article" date="2021" name="PeerJ">
        <title>Extensive microbial diversity within the chicken gut microbiome revealed by metagenomics and culture.</title>
        <authorList>
            <person name="Gilroy R."/>
            <person name="Ravi A."/>
            <person name="Getino M."/>
            <person name="Pursley I."/>
            <person name="Horton D.L."/>
            <person name="Alikhan N.F."/>
            <person name="Baker D."/>
            <person name="Gharbi K."/>
            <person name="Hall N."/>
            <person name="Watson M."/>
            <person name="Adriaenssens E.M."/>
            <person name="Foster-Nyarko E."/>
            <person name="Jarju S."/>
            <person name="Secka A."/>
            <person name="Antonio M."/>
            <person name="Oren A."/>
            <person name="Chaudhuri R.R."/>
            <person name="La Ragione R."/>
            <person name="Hildebrand F."/>
            <person name="Pallen M.J."/>
        </authorList>
    </citation>
    <scope>NUCLEOTIDE SEQUENCE</scope>
    <source>
        <strain evidence="12">ChiBcec8-13705</strain>
    </source>
</reference>
<dbReference type="InterPro" id="IPR007695">
    <property type="entry name" value="DNA_mismatch_repair_MutS-lik_N"/>
</dbReference>
<dbReference type="Pfam" id="PF01624">
    <property type="entry name" value="MutS_I"/>
    <property type="match status" value="1"/>
</dbReference>
<comment type="function">
    <text evidence="8 9">This protein is involved in the repair of mismatches in DNA. It is possible that it carries out the mismatch recognition step. This protein has a weak ATPase activity.</text>
</comment>
<protein>
    <recommendedName>
        <fullName evidence="2 9">DNA mismatch repair protein MutS</fullName>
    </recommendedName>
</protein>
<evidence type="ECO:0000256" key="2">
    <source>
        <dbReference type="ARBA" id="ARBA00021982"/>
    </source>
</evidence>
<dbReference type="EMBL" id="DWYG01000015">
    <property type="protein sequence ID" value="HJB41173.1"/>
    <property type="molecule type" value="Genomic_DNA"/>
</dbReference>
<dbReference type="FunFam" id="3.40.50.300:FF:000870">
    <property type="entry name" value="MutS protein homolog 4"/>
    <property type="match status" value="1"/>
</dbReference>
<dbReference type="InterPro" id="IPR007696">
    <property type="entry name" value="DNA_mismatch_repair_MutS_core"/>
</dbReference>
<evidence type="ECO:0000256" key="10">
    <source>
        <dbReference type="RuleBase" id="RU003756"/>
    </source>
</evidence>
<dbReference type="InterPro" id="IPR027417">
    <property type="entry name" value="P-loop_NTPase"/>
</dbReference>
<dbReference type="FunFam" id="3.40.1170.10:FF:000001">
    <property type="entry name" value="DNA mismatch repair protein MutS"/>
    <property type="match status" value="1"/>
</dbReference>
<dbReference type="CDD" id="cd03284">
    <property type="entry name" value="ABC_MutS1"/>
    <property type="match status" value="1"/>
</dbReference>
<dbReference type="GO" id="GO:0005524">
    <property type="term" value="F:ATP binding"/>
    <property type="evidence" value="ECO:0007669"/>
    <property type="project" value="UniProtKB-UniRule"/>
</dbReference>
<dbReference type="GO" id="GO:0030983">
    <property type="term" value="F:mismatched DNA binding"/>
    <property type="evidence" value="ECO:0007669"/>
    <property type="project" value="InterPro"/>
</dbReference>
<feature type="binding site" evidence="9">
    <location>
        <begin position="629"/>
        <end position="636"/>
    </location>
    <ligand>
        <name>ATP</name>
        <dbReference type="ChEBI" id="CHEBI:30616"/>
    </ligand>
</feature>
<dbReference type="FunFam" id="1.10.1420.10:FF:000001">
    <property type="entry name" value="DNA mismatch repair protein MutS"/>
    <property type="match status" value="1"/>
</dbReference>
<dbReference type="Gene3D" id="3.40.1170.10">
    <property type="entry name" value="DNA repair protein MutS, domain I"/>
    <property type="match status" value="1"/>
</dbReference>
<dbReference type="InterPro" id="IPR007860">
    <property type="entry name" value="DNA_mmatch_repair_MutS_con_dom"/>
</dbReference>
<keyword evidence="3 9" id="KW-0547">Nucleotide-binding</keyword>
<dbReference type="NCBIfam" id="TIGR01070">
    <property type="entry name" value="mutS1"/>
    <property type="match status" value="1"/>
</dbReference>
<dbReference type="InterPro" id="IPR007861">
    <property type="entry name" value="DNA_mismatch_repair_MutS_clamp"/>
</dbReference>
<dbReference type="InterPro" id="IPR036678">
    <property type="entry name" value="MutS_con_dom_sf"/>
</dbReference>
<evidence type="ECO:0000256" key="4">
    <source>
        <dbReference type="ARBA" id="ARBA00022763"/>
    </source>
</evidence>
<evidence type="ECO:0000256" key="1">
    <source>
        <dbReference type="ARBA" id="ARBA00006271"/>
    </source>
</evidence>
<dbReference type="AlphaFoldDB" id="A0A9D2M592"/>
<dbReference type="NCBIfam" id="NF003810">
    <property type="entry name" value="PRK05399.1"/>
    <property type="match status" value="1"/>
</dbReference>
<evidence type="ECO:0000259" key="11">
    <source>
        <dbReference type="PROSITE" id="PS00486"/>
    </source>
</evidence>
<comment type="similarity">
    <text evidence="1 9 10">Belongs to the DNA mismatch repair MutS family.</text>
</comment>
<dbReference type="SMART" id="SM00534">
    <property type="entry name" value="MUTSac"/>
    <property type="match status" value="1"/>
</dbReference>
<accession>A0A9D2M592</accession>
<dbReference type="Gene3D" id="1.10.1420.10">
    <property type="match status" value="2"/>
</dbReference>
<dbReference type="SUPFAM" id="SSF53150">
    <property type="entry name" value="DNA repair protein MutS, domain II"/>
    <property type="match status" value="1"/>
</dbReference>
<dbReference type="GO" id="GO:0003684">
    <property type="term" value="F:damaged DNA binding"/>
    <property type="evidence" value="ECO:0007669"/>
    <property type="project" value="UniProtKB-UniRule"/>
</dbReference>
<gene>
    <name evidence="9 12" type="primary">mutS</name>
    <name evidence="12" type="ORF">H9945_01585</name>
</gene>
<dbReference type="InterPro" id="IPR016151">
    <property type="entry name" value="DNA_mismatch_repair_MutS_N"/>
</dbReference>
<dbReference type="Pfam" id="PF05190">
    <property type="entry name" value="MutS_IV"/>
    <property type="match status" value="1"/>
</dbReference>
<dbReference type="SUPFAM" id="SSF55271">
    <property type="entry name" value="DNA repair protein MutS, domain I"/>
    <property type="match status" value="1"/>
</dbReference>
<feature type="domain" description="DNA mismatch repair proteins mutS family" evidence="11">
    <location>
        <begin position="703"/>
        <end position="719"/>
    </location>
</feature>
<dbReference type="InterPro" id="IPR036187">
    <property type="entry name" value="DNA_mismatch_repair_MutS_sf"/>
</dbReference>
<dbReference type="GO" id="GO:0005829">
    <property type="term" value="C:cytosol"/>
    <property type="evidence" value="ECO:0007669"/>
    <property type="project" value="TreeGrafter"/>
</dbReference>
<comment type="caution">
    <text evidence="12">The sequence shown here is derived from an EMBL/GenBank/DDBJ whole genome shotgun (WGS) entry which is preliminary data.</text>
</comment>
<evidence type="ECO:0000256" key="5">
    <source>
        <dbReference type="ARBA" id="ARBA00022840"/>
    </source>
</evidence>
<sequence>MPAQTVSPMMQQYFEIKNQHPNEILFYRVGDFYEMFYDDALTASRELELTLTGKACGGEERAPMCGVPYHSYETYAARLIAKGYKVAICEQVEDPALAKGIVKRDIIRVITPGTVIESSMLAEDKNNYLCSIVAKRSRSSWKAGICFADISTGEAYATELPGPKVGNAIVAELCRFMPSEILINPAVLDLKEVTHYIRHNGRALLELREEPCYEPAKIEAALSAQFGPNWKQTAGFAPDGLAPAAFGAMLDYLRETQKHGIDRIKAVQNYAEAQYMRLSPVTRANLELTETMRGREKRGTLLWVLDKTETSMGKRMLRSWIEQPLVDAAAINARLDAVEALYNANVGRAELKAALGQVFDIERLTTRILYGSATPREVKALGDTCAQLPAVKAQAAAAGAPLLARLADSIDPLADILDLITRAIEEDPPANLKDGGAIRAGYNAEVDELRDIMHGGKGVLSQMEAKLREETGIPKLKIGFNKVFGYYIEVSRSYVGSVPDSFTRKQTLTTGERYITPELKELENKILGANERLLALEHQLFADILGKISAELLRIQRTATAVSQLDVLAAFAEAAVQNNYVKPTVDESDVLDIAEGRHPVIEQMLKNSLFVPNDTTLDETENRMLIITGPNMAGKSTYMRQNALIALMAQIGSFVPAAKCRVGVVDAIFTRVGASDDLAAGQSTFMVEMTEVAEILQHATKRSLVILDEIGRGTSTFDGMSIARAVVEYICDKIGCKTLFATHYHELTGMEQDIEGVKNYNIAVKKRGDDITFLRRIVAGPADDSYGIEVAKLAGLPDAVIKRAHAVLRQLEAQAPGKNRPMQLDFETVEAYQNPAVPSEVVDKLHRVDVETLTPLEALNFLYELKQTLGNKDK</sequence>
<dbReference type="Proteomes" id="UP000886803">
    <property type="component" value="Unassembled WGS sequence"/>
</dbReference>
<keyword evidence="5 9" id="KW-0067">ATP-binding</keyword>
<dbReference type="PIRSF" id="PIRSF037677">
    <property type="entry name" value="DNA_mis_repair_Msh6"/>
    <property type="match status" value="1"/>
</dbReference>
<evidence type="ECO:0000256" key="8">
    <source>
        <dbReference type="ARBA" id="ARBA00024647"/>
    </source>
</evidence>